<comment type="caution">
    <text evidence="11">The sequence shown here is derived from an EMBL/GenBank/DDBJ whole genome shotgun (WGS) entry which is preliminary data.</text>
</comment>
<feature type="domain" description="Malate synthase TIM barrel" evidence="8">
    <location>
        <begin position="231"/>
        <end position="484"/>
    </location>
</feature>
<dbReference type="InterPro" id="IPR048355">
    <property type="entry name" value="MS_C"/>
</dbReference>
<dbReference type="InterPro" id="IPR044856">
    <property type="entry name" value="Malate_synth_C_sf"/>
</dbReference>
<dbReference type="PANTHER" id="PTHR42902">
    <property type="entry name" value="MALATE SYNTHASE"/>
    <property type="match status" value="1"/>
</dbReference>
<comment type="similarity">
    <text evidence="1 7">Belongs to the malate synthase family.</text>
</comment>
<keyword evidence="5 7" id="KW-0808">Transferase</keyword>
<dbReference type="Pfam" id="PF20656">
    <property type="entry name" value="MS_N"/>
    <property type="match status" value="1"/>
</dbReference>
<evidence type="ECO:0000256" key="2">
    <source>
        <dbReference type="ARBA" id="ARBA00012636"/>
    </source>
</evidence>
<name>A0ABP1RBP5_9HEXA</name>
<dbReference type="Pfam" id="PF20659">
    <property type="entry name" value="MS_C"/>
    <property type="match status" value="1"/>
</dbReference>
<evidence type="ECO:0000256" key="6">
    <source>
        <dbReference type="ARBA" id="ARBA00047918"/>
    </source>
</evidence>
<dbReference type="Proteomes" id="UP001642540">
    <property type="component" value="Unassembled WGS sequence"/>
</dbReference>
<evidence type="ECO:0000259" key="9">
    <source>
        <dbReference type="Pfam" id="PF20656"/>
    </source>
</evidence>
<comment type="catalytic activity">
    <reaction evidence="6 7">
        <text>glyoxylate + acetyl-CoA + H2O = (S)-malate + CoA + H(+)</text>
        <dbReference type="Rhea" id="RHEA:18181"/>
        <dbReference type="ChEBI" id="CHEBI:15377"/>
        <dbReference type="ChEBI" id="CHEBI:15378"/>
        <dbReference type="ChEBI" id="CHEBI:15589"/>
        <dbReference type="ChEBI" id="CHEBI:36655"/>
        <dbReference type="ChEBI" id="CHEBI:57287"/>
        <dbReference type="ChEBI" id="CHEBI:57288"/>
        <dbReference type="EC" id="2.3.3.9"/>
    </reaction>
</comment>
<accession>A0ABP1RBP5</accession>
<dbReference type="EMBL" id="CAXLJM020000068">
    <property type="protein sequence ID" value="CAL8123180.1"/>
    <property type="molecule type" value="Genomic_DNA"/>
</dbReference>
<comment type="pathway">
    <text evidence="7">Carbohydrate metabolism; glyoxylate cycle; (S)-malate from isocitrate: step 2/2.</text>
</comment>
<dbReference type="Gene3D" id="1.20.1220.12">
    <property type="entry name" value="Malate synthase, domain III"/>
    <property type="match status" value="1"/>
</dbReference>
<dbReference type="PANTHER" id="PTHR42902:SF1">
    <property type="entry name" value="MALATE SYNTHASE 1-RELATED"/>
    <property type="match status" value="1"/>
</dbReference>
<evidence type="ECO:0000256" key="4">
    <source>
        <dbReference type="ARBA" id="ARBA00022532"/>
    </source>
</evidence>
<dbReference type="NCBIfam" id="TIGR01344">
    <property type="entry name" value="malate_syn_A"/>
    <property type="match status" value="1"/>
</dbReference>
<dbReference type="PROSITE" id="PS00510">
    <property type="entry name" value="MALATE_SYNTHASE"/>
    <property type="match status" value="1"/>
</dbReference>
<evidence type="ECO:0000256" key="1">
    <source>
        <dbReference type="ARBA" id="ARBA00006394"/>
    </source>
</evidence>
<keyword evidence="12" id="KW-1185">Reference proteome</keyword>
<keyword evidence="4 7" id="KW-0816">Tricarboxylic acid cycle</keyword>
<proteinExistence type="inferred from homology"/>
<dbReference type="Gene3D" id="3.20.20.360">
    <property type="entry name" value="Malate synthase, domain 3"/>
    <property type="match status" value="1"/>
</dbReference>
<dbReference type="InterPro" id="IPR048356">
    <property type="entry name" value="MS_N"/>
</dbReference>
<dbReference type="EC" id="2.3.3.9" evidence="2 7"/>
<dbReference type="CDD" id="cd00727">
    <property type="entry name" value="malate_synt_A"/>
    <property type="match status" value="1"/>
</dbReference>
<protein>
    <recommendedName>
        <fullName evidence="2 7">Malate synthase</fullName>
        <ecNumber evidence="2 7">2.3.3.9</ecNumber>
    </recommendedName>
</protein>
<evidence type="ECO:0000313" key="11">
    <source>
        <dbReference type="EMBL" id="CAL8123180.1"/>
    </source>
</evidence>
<evidence type="ECO:0000256" key="7">
    <source>
        <dbReference type="RuleBase" id="RU000555"/>
    </source>
</evidence>
<sequence length="609" mass="68574">MLSTTGLVRANLSSSKLFQGSGKLKAYTAVCINFQKRENSYVIFNSDEGRSRMMQSTLGRGDYSSQAAPARKGNEKPLQVLAPVSSQHEQILTNDALEFIKKLHMNFEPQRQELLSARTKRQREINEGKRKLDFLESTKNIREDKSWRVGPLPKPMQKRRVEITGPVDRKMVINAMNSGADCYMADFEDSTAPTWNNQLAGQWNLKAAIRKQIDFKASNGKEYKLKSDPATLLVRPRGWHLDEKHCSVDGSRLSGSLFDFGLYFYHNANELLNNGLGPYFYLPKLQSHLEARLWNDVFVFAQEQLGIPRGTIKATVLIETIPAAFEMDEILYELKEHSAGLNAGRWDYIFSCIKTFQQADPISGKSGNAFCFPDRSQITMNTPFMRAYSLSLVKTCHQRGAPAIGGMSALIPIKNDPEANEKAMGRIRDDKARDVQDGFDGSWVAHPGLVPLALEEFTKVMGSVENQIPKQRDDVSVTRDDLLNFSVDNWNISEKGLRHNIHVGIEYLAGWLVGKGCIPIFNLMEDAATAEISRSQVWQQIHSSKGVLEDGRKITSDLVQQIVQEELAAWKESGATDKLPYEKAAHIFTQLAVAPKLEEFLTMPLYETF</sequence>
<evidence type="ECO:0000256" key="5">
    <source>
        <dbReference type="ARBA" id="ARBA00022679"/>
    </source>
</evidence>
<dbReference type="InterPro" id="IPR001465">
    <property type="entry name" value="Malate_synthase_TIM"/>
</dbReference>
<organism evidence="11 12">
    <name type="scientific">Orchesella dallaii</name>
    <dbReference type="NCBI Taxonomy" id="48710"/>
    <lineage>
        <taxon>Eukaryota</taxon>
        <taxon>Metazoa</taxon>
        <taxon>Ecdysozoa</taxon>
        <taxon>Arthropoda</taxon>
        <taxon>Hexapoda</taxon>
        <taxon>Collembola</taxon>
        <taxon>Entomobryomorpha</taxon>
        <taxon>Entomobryoidea</taxon>
        <taxon>Orchesellidae</taxon>
        <taxon>Orchesellinae</taxon>
        <taxon>Orchesella</taxon>
    </lineage>
</organism>
<evidence type="ECO:0000256" key="3">
    <source>
        <dbReference type="ARBA" id="ARBA00022435"/>
    </source>
</evidence>
<evidence type="ECO:0000259" key="10">
    <source>
        <dbReference type="Pfam" id="PF20659"/>
    </source>
</evidence>
<dbReference type="InterPro" id="IPR019830">
    <property type="entry name" value="Malate_synthase_CS"/>
</dbReference>
<gene>
    <name evidence="11" type="ORF">ODALV1_LOCUS20119</name>
</gene>
<feature type="domain" description="Malate synthase N-terminal" evidence="9">
    <location>
        <begin position="77"/>
        <end position="139"/>
    </location>
</feature>
<reference evidence="11 12" key="1">
    <citation type="submission" date="2024-08" db="EMBL/GenBank/DDBJ databases">
        <authorList>
            <person name="Cucini C."/>
            <person name="Frati F."/>
        </authorList>
    </citation>
    <scope>NUCLEOTIDE SEQUENCE [LARGE SCALE GENOMIC DNA]</scope>
</reference>
<dbReference type="InterPro" id="IPR046363">
    <property type="entry name" value="MS_N_TIM-barrel_dom"/>
</dbReference>
<dbReference type="Pfam" id="PF01274">
    <property type="entry name" value="MS_TIM-barrel"/>
    <property type="match status" value="1"/>
</dbReference>
<dbReference type="InterPro" id="IPR006252">
    <property type="entry name" value="Malate_synthA"/>
</dbReference>
<evidence type="ECO:0000259" key="8">
    <source>
        <dbReference type="Pfam" id="PF01274"/>
    </source>
</evidence>
<dbReference type="SUPFAM" id="SSF51645">
    <property type="entry name" value="Malate synthase G"/>
    <property type="match status" value="1"/>
</dbReference>
<feature type="domain" description="Malate synthase C-terminal" evidence="10">
    <location>
        <begin position="492"/>
        <end position="608"/>
    </location>
</feature>
<dbReference type="InterPro" id="IPR011076">
    <property type="entry name" value="Malate_synth_sf"/>
</dbReference>
<keyword evidence="3 7" id="KW-0329">Glyoxylate bypass</keyword>
<evidence type="ECO:0000313" key="12">
    <source>
        <dbReference type="Proteomes" id="UP001642540"/>
    </source>
</evidence>